<keyword evidence="3" id="KW-1185">Reference proteome</keyword>
<dbReference type="Proteomes" id="UP000779508">
    <property type="component" value="Unassembled WGS sequence"/>
</dbReference>
<dbReference type="EMBL" id="JAHLQK010000003">
    <property type="protein sequence ID" value="MBU5676760.1"/>
    <property type="molecule type" value="Genomic_DNA"/>
</dbReference>
<comment type="caution">
    <text evidence="2">The sequence shown here is derived from an EMBL/GenBank/DDBJ whole genome shotgun (WGS) entry which is preliminary data.</text>
</comment>
<accession>A0ABS6G2Q2</accession>
<dbReference type="RefSeq" id="WP_216416895.1">
    <property type="nucleotide sequence ID" value="NZ_JAHLQK010000003.1"/>
</dbReference>
<name>A0ABS6G2Q2_9FIRM</name>
<organism evidence="2 3">
    <name type="scientific">Alkaliphilus flagellatus</name>
    <dbReference type="NCBI Taxonomy" id="2841507"/>
    <lineage>
        <taxon>Bacteria</taxon>
        <taxon>Bacillati</taxon>
        <taxon>Bacillota</taxon>
        <taxon>Clostridia</taxon>
        <taxon>Peptostreptococcales</taxon>
        <taxon>Natronincolaceae</taxon>
        <taxon>Alkaliphilus</taxon>
    </lineage>
</organism>
<evidence type="ECO:0000313" key="2">
    <source>
        <dbReference type="EMBL" id="MBU5676760.1"/>
    </source>
</evidence>
<protein>
    <submittedName>
        <fullName evidence="2">Uncharacterized protein</fullName>
    </submittedName>
</protein>
<sequence>MIEIINKKSLLEIKEEKEKEKEDIQADTFEVLAMLYEEVEELRSENINLRNRVEQLERCEE</sequence>
<keyword evidence="1" id="KW-0175">Coiled coil</keyword>
<evidence type="ECO:0000313" key="3">
    <source>
        <dbReference type="Proteomes" id="UP000779508"/>
    </source>
</evidence>
<reference evidence="2 3" key="1">
    <citation type="submission" date="2021-06" db="EMBL/GenBank/DDBJ databases">
        <authorList>
            <person name="Sun Q."/>
            <person name="Li D."/>
        </authorList>
    </citation>
    <scope>NUCLEOTIDE SEQUENCE [LARGE SCALE GENOMIC DNA]</scope>
    <source>
        <strain evidence="2 3">MSJ-5</strain>
    </source>
</reference>
<evidence type="ECO:0000256" key="1">
    <source>
        <dbReference type="SAM" id="Coils"/>
    </source>
</evidence>
<feature type="coiled-coil region" evidence="1">
    <location>
        <begin position="7"/>
        <end position="59"/>
    </location>
</feature>
<proteinExistence type="predicted"/>
<gene>
    <name evidence="2" type="ORF">KQI88_10045</name>
</gene>